<protein>
    <submittedName>
        <fullName evidence="7">NAD(P)H-dependent oxidoreductase subunit E</fullName>
    </submittedName>
</protein>
<evidence type="ECO:0000256" key="5">
    <source>
        <dbReference type="ARBA" id="ARBA00023014"/>
    </source>
</evidence>
<keyword evidence="8" id="KW-1185">Reference proteome</keyword>
<dbReference type="CDD" id="cd03064">
    <property type="entry name" value="TRX_Fd_NuoE"/>
    <property type="match status" value="1"/>
</dbReference>
<name>A0ABU3P3P6_9FIRM</name>
<dbReference type="InterPro" id="IPR042128">
    <property type="entry name" value="NuoE_dom"/>
</dbReference>
<evidence type="ECO:0000313" key="7">
    <source>
        <dbReference type="EMBL" id="MDT8903295.1"/>
    </source>
</evidence>
<dbReference type="SUPFAM" id="SSF52833">
    <property type="entry name" value="Thioredoxin-like"/>
    <property type="match status" value="1"/>
</dbReference>
<evidence type="ECO:0000256" key="1">
    <source>
        <dbReference type="ARBA" id="ARBA00010643"/>
    </source>
</evidence>
<comment type="caution">
    <text evidence="7">The sequence shown here is derived from an EMBL/GenBank/DDBJ whole genome shotgun (WGS) entry which is preliminary data.</text>
</comment>
<evidence type="ECO:0000313" key="8">
    <source>
        <dbReference type="Proteomes" id="UP001254848"/>
    </source>
</evidence>
<dbReference type="PIRSF" id="PIRSF000216">
    <property type="entry name" value="NADH_DH_24kDa"/>
    <property type="match status" value="1"/>
</dbReference>
<comment type="cofactor">
    <cofactor evidence="6">
        <name>[2Fe-2S] cluster</name>
        <dbReference type="ChEBI" id="CHEBI:190135"/>
    </cofactor>
</comment>
<reference evidence="7 8" key="1">
    <citation type="submission" date="2023-07" db="EMBL/GenBank/DDBJ databases">
        <title>The novel representative of Negativicutes class, Anaeroselena agilis gen. nov. sp. nov.</title>
        <authorList>
            <person name="Prokofeva M.I."/>
            <person name="Elcheninov A.G."/>
            <person name="Klyukina A."/>
            <person name="Kublanov I.V."/>
            <person name="Frolov E.N."/>
            <person name="Podosokorskaya O.A."/>
        </authorList>
    </citation>
    <scope>NUCLEOTIDE SEQUENCE [LARGE SCALE GENOMIC DNA]</scope>
    <source>
        <strain evidence="7 8">4137-cl</strain>
    </source>
</reference>
<dbReference type="PANTHER" id="PTHR43342:SF1">
    <property type="entry name" value="BIFURCATING [FEFE] HYDROGENASE GAMMA SUBUNIT"/>
    <property type="match status" value="1"/>
</dbReference>
<keyword evidence="3" id="KW-0479">Metal-binding</keyword>
<dbReference type="Pfam" id="PF01257">
    <property type="entry name" value="2Fe-2S_thioredx"/>
    <property type="match status" value="1"/>
</dbReference>
<dbReference type="InterPro" id="IPR041921">
    <property type="entry name" value="NuoE_N"/>
</dbReference>
<gene>
    <name evidence="7" type="ORF">Q4T40_18855</name>
</gene>
<evidence type="ECO:0000256" key="6">
    <source>
        <dbReference type="ARBA" id="ARBA00034078"/>
    </source>
</evidence>
<sequence length="159" mass="17466">MGDEPLCVTEILQALPENERQMINILNQIQQQKGYISREDLQELAAETGQPESVLQGLVSFFNSFRTRPLGRNHISVCYGTACYTRGADLLYDRLAGEMELDADGTSADGFVTIDKVQCVGACSLAPVLICNGDLEGKAKSHQMAGKLRELREEDAKRG</sequence>
<dbReference type="Gene3D" id="3.40.30.10">
    <property type="entry name" value="Glutaredoxin"/>
    <property type="match status" value="1"/>
</dbReference>
<dbReference type="EMBL" id="JAUOZS010000001">
    <property type="protein sequence ID" value="MDT8903295.1"/>
    <property type="molecule type" value="Genomic_DNA"/>
</dbReference>
<organism evidence="7 8">
    <name type="scientific">Anaeroselena agilis</name>
    <dbReference type="NCBI Taxonomy" id="3063788"/>
    <lineage>
        <taxon>Bacteria</taxon>
        <taxon>Bacillati</taxon>
        <taxon>Bacillota</taxon>
        <taxon>Negativicutes</taxon>
        <taxon>Acetonemataceae</taxon>
        <taxon>Anaeroselena</taxon>
    </lineage>
</organism>
<keyword evidence="4" id="KW-0408">Iron</keyword>
<comment type="similarity">
    <text evidence="1">Belongs to the complex I 24 kDa subunit family.</text>
</comment>
<dbReference type="PANTHER" id="PTHR43342">
    <property type="entry name" value="NADH-QUINONE OXIDOREDUCTASE, E SUBUNIT"/>
    <property type="match status" value="1"/>
</dbReference>
<proteinExistence type="inferred from homology"/>
<dbReference type="InterPro" id="IPR036249">
    <property type="entry name" value="Thioredoxin-like_sf"/>
</dbReference>
<accession>A0ABU3P3P6</accession>
<dbReference type="InterPro" id="IPR028431">
    <property type="entry name" value="NADP_DH_HndA-like"/>
</dbReference>
<dbReference type="RefSeq" id="WP_413781754.1">
    <property type="nucleotide sequence ID" value="NZ_JAUOZS010000001.1"/>
</dbReference>
<keyword evidence="2" id="KW-0001">2Fe-2S</keyword>
<keyword evidence="5" id="KW-0411">Iron-sulfur</keyword>
<evidence type="ECO:0000256" key="3">
    <source>
        <dbReference type="ARBA" id="ARBA00022723"/>
    </source>
</evidence>
<evidence type="ECO:0000256" key="4">
    <source>
        <dbReference type="ARBA" id="ARBA00023004"/>
    </source>
</evidence>
<dbReference type="Gene3D" id="1.10.10.1590">
    <property type="entry name" value="NADH-quinone oxidoreductase subunit E"/>
    <property type="match status" value="1"/>
</dbReference>
<evidence type="ECO:0000256" key="2">
    <source>
        <dbReference type="ARBA" id="ARBA00022714"/>
    </source>
</evidence>
<dbReference type="InterPro" id="IPR002023">
    <property type="entry name" value="NuoE-like"/>
</dbReference>
<dbReference type="Proteomes" id="UP001254848">
    <property type="component" value="Unassembled WGS sequence"/>
</dbReference>